<dbReference type="Proteomes" id="UP000008744">
    <property type="component" value="Unassembled WGS sequence"/>
</dbReference>
<organism evidence="3">
    <name type="scientific">Drosophila persimilis</name>
    <name type="common">Fruit fly</name>
    <dbReference type="NCBI Taxonomy" id="7234"/>
    <lineage>
        <taxon>Eukaryota</taxon>
        <taxon>Metazoa</taxon>
        <taxon>Ecdysozoa</taxon>
        <taxon>Arthropoda</taxon>
        <taxon>Hexapoda</taxon>
        <taxon>Insecta</taxon>
        <taxon>Pterygota</taxon>
        <taxon>Neoptera</taxon>
        <taxon>Endopterygota</taxon>
        <taxon>Diptera</taxon>
        <taxon>Brachycera</taxon>
        <taxon>Muscomorpha</taxon>
        <taxon>Ephydroidea</taxon>
        <taxon>Drosophilidae</taxon>
        <taxon>Drosophila</taxon>
        <taxon>Sophophora</taxon>
    </lineage>
</organism>
<feature type="region of interest" description="Disordered" evidence="1">
    <location>
        <begin position="82"/>
        <end position="110"/>
    </location>
</feature>
<dbReference type="OrthoDB" id="199913at2759"/>
<dbReference type="EMBL" id="CH479182">
    <property type="protein sequence ID" value="EDW34247.1"/>
    <property type="molecule type" value="Genomic_DNA"/>
</dbReference>
<evidence type="ECO:0000256" key="1">
    <source>
        <dbReference type="SAM" id="MobiDB-lite"/>
    </source>
</evidence>
<keyword evidence="3" id="KW-1185">Reference proteome</keyword>
<evidence type="ECO:0000313" key="3">
    <source>
        <dbReference type="Proteomes" id="UP000008744"/>
    </source>
</evidence>
<sequence>MFVETRKGYPAPNRKHPHPRLAGQCKCQYLQRLAPTIPIAGQGAVQHLHRGLGPRRHSGLHYGQLSGEARGTGAGQIRGLSAPGGGPEVRGSAAGGLQHGSPCGGPGWEAPADGAAQDDPCFGSGLALFPVCPGQGASGQRGCGLCGGATYECRQLRLRSPAGACRFLRQLGQSAAGLLLARVQPLEGIHPLCRESAARPGISGPWLCVSEWQQLTRFHRCPRETGNRQSMGGDLANASMELLLARRQGVYYFETNAKPPYGMVQRNASPKGKHK</sequence>
<proteinExistence type="predicted"/>
<dbReference type="HOGENOM" id="CLU_1012900_0_0_1"/>
<feature type="compositionally biased region" description="Gly residues" evidence="1">
    <location>
        <begin position="82"/>
        <end position="107"/>
    </location>
</feature>
<protein>
    <submittedName>
        <fullName evidence="2">GL27370, isoform B</fullName>
    </submittedName>
</protein>
<evidence type="ECO:0000313" key="2">
    <source>
        <dbReference type="EMBL" id="EDW34247.1"/>
    </source>
</evidence>
<dbReference type="AlphaFoldDB" id="B4GF61"/>
<gene>
    <name evidence="2" type="primary">Dper\GL27370</name>
    <name evidence="2" type="ORF">Dper_GL27370</name>
</gene>
<name>B4GF61_DROPE</name>
<accession>B4GF61</accession>
<reference evidence="2 3" key="1">
    <citation type="journal article" date="2007" name="Nature">
        <title>Evolution of genes and genomes on the Drosophila phylogeny.</title>
        <authorList>
            <consortium name="Drosophila 12 Genomes Consortium"/>
            <person name="Clark A.G."/>
            <person name="Eisen M.B."/>
            <person name="Smith D.R."/>
            <person name="Bergman C.M."/>
            <person name="Oliver B."/>
            <person name="Markow T.A."/>
            <person name="Kaufman T.C."/>
            <person name="Kellis M."/>
            <person name="Gelbart W."/>
            <person name="Iyer V.N."/>
            <person name="Pollard D.A."/>
            <person name="Sackton T.B."/>
            <person name="Larracuente A.M."/>
            <person name="Singh N.D."/>
            <person name="Abad J.P."/>
            <person name="Abt D.N."/>
            <person name="Adryan B."/>
            <person name="Aguade M."/>
            <person name="Akashi H."/>
            <person name="Anderson W.W."/>
            <person name="Aquadro C.F."/>
            <person name="Ardell D.H."/>
            <person name="Arguello R."/>
            <person name="Artieri C.G."/>
            <person name="Barbash D.A."/>
            <person name="Barker D."/>
            <person name="Barsanti P."/>
            <person name="Batterham P."/>
            <person name="Batzoglou S."/>
            <person name="Begun D."/>
            <person name="Bhutkar A."/>
            <person name="Blanco E."/>
            <person name="Bosak S.A."/>
            <person name="Bradley R.K."/>
            <person name="Brand A.D."/>
            <person name="Brent M.R."/>
            <person name="Brooks A.N."/>
            <person name="Brown R.H."/>
            <person name="Butlin R.K."/>
            <person name="Caggese C."/>
            <person name="Calvi B.R."/>
            <person name="Bernardo de Carvalho A."/>
            <person name="Caspi A."/>
            <person name="Castrezana S."/>
            <person name="Celniker S.E."/>
            <person name="Chang J.L."/>
            <person name="Chapple C."/>
            <person name="Chatterji S."/>
            <person name="Chinwalla A."/>
            <person name="Civetta A."/>
            <person name="Clifton S.W."/>
            <person name="Comeron J.M."/>
            <person name="Costello J.C."/>
            <person name="Coyne J.A."/>
            <person name="Daub J."/>
            <person name="David R.G."/>
            <person name="Delcher A.L."/>
            <person name="Delehaunty K."/>
            <person name="Do C.B."/>
            <person name="Ebling H."/>
            <person name="Edwards K."/>
            <person name="Eickbush T."/>
            <person name="Evans J.D."/>
            <person name="Filipski A."/>
            <person name="Findeiss S."/>
            <person name="Freyhult E."/>
            <person name="Fulton L."/>
            <person name="Fulton R."/>
            <person name="Garcia A.C."/>
            <person name="Gardiner A."/>
            <person name="Garfield D.A."/>
            <person name="Garvin B.E."/>
            <person name="Gibson G."/>
            <person name="Gilbert D."/>
            <person name="Gnerre S."/>
            <person name="Godfrey J."/>
            <person name="Good R."/>
            <person name="Gotea V."/>
            <person name="Gravely B."/>
            <person name="Greenberg A.J."/>
            <person name="Griffiths-Jones S."/>
            <person name="Gross S."/>
            <person name="Guigo R."/>
            <person name="Gustafson E.A."/>
            <person name="Haerty W."/>
            <person name="Hahn M.W."/>
            <person name="Halligan D.L."/>
            <person name="Halpern A.L."/>
            <person name="Halter G.M."/>
            <person name="Han M.V."/>
            <person name="Heger A."/>
            <person name="Hillier L."/>
            <person name="Hinrichs A.S."/>
            <person name="Holmes I."/>
            <person name="Hoskins R.A."/>
            <person name="Hubisz M.J."/>
            <person name="Hultmark D."/>
            <person name="Huntley M.A."/>
            <person name="Jaffe D.B."/>
            <person name="Jagadeeshan S."/>
            <person name="Jeck W.R."/>
            <person name="Johnson J."/>
            <person name="Jones C.D."/>
            <person name="Jordan W.C."/>
            <person name="Karpen G.H."/>
            <person name="Kataoka E."/>
            <person name="Keightley P.D."/>
            <person name="Kheradpour P."/>
            <person name="Kirkness E.F."/>
            <person name="Koerich L.B."/>
            <person name="Kristiansen K."/>
            <person name="Kudrna D."/>
            <person name="Kulathinal R.J."/>
            <person name="Kumar S."/>
            <person name="Kwok R."/>
            <person name="Lander E."/>
            <person name="Langley C.H."/>
            <person name="Lapoint R."/>
            <person name="Lazzaro B.P."/>
            <person name="Lee S.J."/>
            <person name="Levesque L."/>
            <person name="Li R."/>
            <person name="Lin C.F."/>
            <person name="Lin M.F."/>
            <person name="Lindblad-Toh K."/>
            <person name="Llopart A."/>
            <person name="Long M."/>
            <person name="Low L."/>
            <person name="Lozovsky E."/>
            <person name="Lu J."/>
            <person name="Luo M."/>
            <person name="Machado C.A."/>
            <person name="Makalowski W."/>
            <person name="Marzo M."/>
            <person name="Matsuda M."/>
            <person name="Matzkin L."/>
            <person name="McAllister B."/>
            <person name="McBride C.S."/>
            <person name="McKernan B."/>
            <person name="McKernan K."/>
            <person name="Mendez-Lago M."/>
            <person name="Minx P."/>
            <person name="Mollenhauer M.U."/>
            <person name="Montooth K."/>
            <person name="Mount S.M."/>
            <person name="Mu X."/>
            <person name="Myers E."/>
            <person name="Negre B."/>
            <person name="Newfeld S."/>
            <person name="Nielsen R."/>
            <person name="Noor M.A."/>
            <person name="O'Grady P."/>
            <person name="Pachter L."/>
            <person name="Papaceit M."/>
            <person name="Parisi M.J."/>
            <person name="Parisi M."/>
            <person name="Parts L."/>
            <person name="Pedersen J.S."/>
            <person name="Pesole G."/>
            <person name="Phillippy A.M."/>
            <person name="Ponting C.P."/>
            <person name="Pop M."/>
            <person name="Porcelli D."/>
            <person name="Powell J.R."/>
            <person name="Prohaska S."/>
            <person name="Pruitt K."/>
            <person name="Puig M."/>
            <person name="Quesneville H."/>
            <person name="Ram K.R."/>
            <person name="Rand D."/>
            <person name="Rasmussen M.D."/>
            <person name="Reed L.K."/>
            <person name="Reenan R."/>
            <person name="Reily A."/>
            <person name="Remington K.A."/>
            <person name="Rieger T.T."/>
            <person name="Ritchie M.G."/>
            <person name="Robin C."/>
            <person name="Rogers Y.H."/>
            <person name="Rohde C."/>
            <person name="Rozas J."/>
            <person name="Rubenfield M.J."/>
            <person name="Ruiz A."/>
            <person name="Russo S."/>
            <person name="Salzberg S.L."/>
            <person name="Sanchez-Gracia A."/>
            <person name="Saranga D.J."/>
            <person name="Sato H."/>
            <person name="Schaeffer S.W."/>
            <person name="Schatz M.C."/>
            <person name="Schlenke T."/>
            <person name="Schwartz R."/>
            <person name="Segarra C."/>
            <person name="Singh R.S."/>
            <person name="Sirot L."/>
            <person name="Sirota M."/>
            <person name="Sisneros N.B."/>
            <person name="Smith C.D."/>
            <person name="Smith T.F."/>
            <person name="Spieth J."/>
            <person name="Stage D.E."/>
            <person name="Stark A."/>
            <person name="Stephan W."/>
            <person name="Strausberg R.L."/>
            <person name="Strempel S."/>
            <person name="Sturgill D."/>
            <person name="Sutton G."/>
            <person name="Sutton G.G."/>
            <person name="Tao W."/>
            <person name="Teichmann S."/>
            <person name="Tobari Y.N."/>
            <person name="Tomimura Y."/>
            <person name="Tsolas J.M."/>
            <person name="Valente V.L."/>
            <person name="Venter E."/>
            <person name="Venter J.C."/>
            <person name="Vicario S."/>
            <person name="Vieira F.G."/>
            <person name="Vilella A.J."/>
            <person name="Villasante A."/>
            <person name="Walenz B."/>
            <person name="Wang J."/>
            <person name="Wasserman M."/>
            <person name="Watts T."/>
            <person name="Wilson D."/>
            <person name="Wilson R.K."/>
            <person name="Wing R.A."/>
            <person name="Wolfner M.F."/>
            <person name="Wong A."/>
            <person name="Wong G.K."/>
            <person name="Wu C.I."/>
            <person name="Wu G."/>
            <person name="Yamamoto D."/>
            <person name="Yang H.P."/>
            <person name="Yang S.P."/>
            <person name="Yorke J.A."/>
            <person name="Yoshida K."/>
            <person name="Zdobnov E."/>
            <person name="Zhang P."/>
            <person name="Zhang Y."/>
            <person name="Zimin A.V."/>
            <person name="Baldwin J."/>
            <person name="Abdouelleil A."/>
            <person name="Abdulkadir J."/>
            <person name="Abebe A."/>
            <person name="Abera B."/>
            <person name="Abreu J."/>
            <person name="Acer S.C."/>
            <person name="Aftuck L."/>
            <person name="Alexander A."/>
            <person name="An P."/>
            <person name="Anderson E."/>
            <person name="Anderson S."/>
            <person name="Arachi H."/>
            <person name="Azer M."/>
            <person name="Bachantsang P."/>
            <person name="Barry A."/>
            <person name="Bayul T."/>
            <person name="Berlin A."/>
            <person name="Bessette D."/>
            <person name="Bloom T."/>
            <person name="Blye J."/>
            <person name="Boguslavskiy L."/>
            <person name="Bonnet C."/>
            <person name="Boukhgalter B."/>
            <person name="Bourzgui I."/>
            <person name="Brown A."/>
            <person name="Cahill P."/>
            <person name="Channer S."/>
            <person name="Cheshatsang Y."/>
            <person name="Chuda L."/>
            <person name="Citroen M."/>
            <person name="Collymore A."/>
            <person name="Cooke P."/>
            <person name="Costello M."/>
            <person name="D'Aco K."/>
            <person name="Daza R."/>
            <person name="De Haan G."/>
            <person name="DeGray S."/>
            <person name="DeMaso C."/>
            <person name="Dhargay N."/>
            <person name="Dooley K."/>
            <person name="Dooley E."/>
            <person name="Doricent M."/>
            <person name="Dorje P."/>
            <person name="Dorjee K."/>
            <person name="Dupes A."/>
            <person name="Elong R."/>
            <person name="Falk J."/>
            <person name="Farina A."/>
            <person name="Faro S."/>
            <person name="Ferguson D."/>
            <person name="Fisher S."/>
            <person name="Foley C.D."/>
            <person name="Franke A."/>
            <person name="Friedrich D."/>
            <person name="Gadbois L."/>
            <person name="Gearin G."/>
            <person name="Gearin C.R."/>
            <person name="Giannoukos G."/>
            <person name="Goode T."/>
            <person name="Graham J."/>
            <person name="Grandbois E."/>
            <person name="Grewal S."/>
            <person name="Gyaltsen K."/>
            <person name="Hafez N."/>
            <person name="Hagos B."/>
            <person name="Hall J."/>
            <person name="Henson C."/>
            <person name="Hollinger A."/>
            <person name="Honan T."/>
            <person name="Huard M.D."/>
            <person name="Hughes L."/>
            <person name="Hurhula B."/>
            <person name="Husby M.E."/>
            <person name="Kamat A."/>
            <person name="Kanga B."/>
            <person name="Kashin S."/>
            <person name="Khazanovich D."/>
            <person name="Kisner P."/>
            <person name="Lance K."/>
            <person name="Lara M."/>
            <person name="Lee W."/>
            <person name="Lennon N."/>
            <person name="Letendre F."/>
            <person name="LeVine R."/>
            <person name="Lipovsky A."/>
            <person name="Liu X."/>
            <person name="Liu J."/>
            <person name="Liu S."/>
            <person name="Lokyitsang T."/>
            <person name="Lokyitsang Y."/>
            <person name="Lubonja R."/>
            <person name="Lui A."/>
            <person name="MacDonald P."/>
            <person name="Magnisalis V."/>
            <person name="Maru K."/>
            <person name="Matthews C."/>
            <person name="McCusker W."/>
            <person name="McDonough S."/>
            <person name="Mehta T."/>
            <person name="Meldrim J."/>
            <person name="Meneus L."/>
            <person name="Mihai O."/>
            <person name="Mihalev A."/>
            <person name="Mihova T."/>
            <person name="Mittelman R."/>
            <person name="Mlenga V."/>
            <person name="Montmayeur A."/>
            <person name="Mulrain L."/>
            <person name="Navidi A."/>
            <person name="Naylor J."/>
            <person name="Negash T."/>
            <person name="Nguyen T."/>
            <person name="Nguyen N."/>
            <person name="Nicol R."/>
            <person name="Norbu C."/>
            <person name="Norbu N."/>
            <person name="Novod N."/>
            <person name="O'Neill B."/>
            <person name="Osman S."/>
            <person name="Markiewicz E."/>
            <person name="Oyono O.L."/>
            <person name="Patti C."/>
            <person name="Phunkhang P."/>
            <person name="Pierre F."/>
            <person name="Priest M."/>
            <person name="Raghuraman S."/>
            <person name="Rege F."/>
            <person name="Reyes R."/>
            <person name="Rise C."/>
            <person name="Rogov P."/>
            <person name="Ross K."/>
            <person name="Ryan E."/>
            <person name="Settipalli S."/>
            <person name="Shea T."/>
            <person name="Sherpa N."/>
            <person name="Shi L."/>
            <person name="Shih D."/>
            <person name="Sparrow T."/>
            <person name="Spaulding J."/>
            <person name="Stalker J."/>
            <person name="Stange-Thomann N."/>
            <person name="Stavropoulos S."/>
            <person name="Stone C."/>
            <person name="Strader C."/>
            <person name="Tesfaye S."/>
            <person name="Thomson T."/>
            <person name="Thoulutsang Y."/>
            <person name="Thoulutsang D."/>
            <person name="Topham K."/>
            <person name="Topping I."/>
            <person name="Tsamla T."/>
            <person name="Vassiliev H."/>
            <person name="Vo A."/>
            <person name="Wangchuk T."/>
            <person name="Wangdi T."/>
            <person name="Weiand M."/>
            <person name="Wilkinson J."/>
            <person name="Wilson A."/>
            <person name="Yadav S."/>
            <person name="Young G."/>
            <person name="Yu Q."/>
            <person name="Zembek L."/>
            <person name="Zhong D."/>
            <person name="Zimmer A."/>
            <person name="Zwirko Z."/>
            <person name="Jaffe D.B."/>
            <person name="Alvarez P."/>
            <person name="Brockman W."/>
            <person name="Butler J."/>
            <person name="Chin C."/>
            <person name="Gnerre S."/>
            <person name="Grabherr M."/>
            <person name="Kleber M."/>
            <person name="Mauceli E."/>
            <person name="MacCallum I."/>
        </authorList>
    </citation>
    <scope>NUCLEOTIDE SEQUENCE [LARGE SCALE GENOMIC DNA]</scope>
    <source>
        <strain evidence="3">MSH-3 / Tucson 14011-0111.49</strain>
    </source>
</reference>